<keyword evidence="3" id="KW-1185">Reference proteome</keyword>
<comment type="caution">
    <text evidence="2">The sequence shown here is derived from an EMBL/GenBank/DDBJ whole genome shotgun (WGS) entry which is preliminary data.</text>
</comment>
<reference evidence="2 3" key="2">
    <citation type="journal article" date="2014" name="FEMS Microbiol. Lett.">
        <title>Draft genomic DNA sequence of the facultatively methylotrophic bacterium Acidomonas methanolica type strain MB58.</title>
        <authorList>
            <person name="Higashiura N."/>
            <person name="Hadano H."/>
            <person name="Hirakawa H."/>
            <person name="Matsutani M."/>
            <person name="Takabe S."/>
            <person name="Matsushita K."/>
            <person name="Azuma Y."/>
        </authorList>
    </citation>
    <scope>NUCLEOTIDE SEQUENCE [LARGE SCALE GENOMIC DNA]</scope>
    <source>
        <strain evidence="2 3">MB58</strain>
    </source>
</reference>
<dbReference type="InterPro" id="IPR029064">
    <property type="entry name" value="Ribosomal_eL30-like_sf"/>
</dbReference>
<dbReference type="PANTHER" id="PTHR34215:SF1">
    <property type="entry name" value="YLXR DOMAIN-CONTAINING PROTEIN"/>
    <property type="match status" value="1"/>
</dbReference>
<dbReference type="InterPro" id="IPR007393">
    <property type="entry name" value="YlxR_dom"/>
</dbReference>
<organism evidence="2 3">
    <name type="scientific">Acidomonas methanolica NBRC 104435</name>
    <dbReference type="NCBI Taxonomy" id="1231351"/>
    <lineage>
        <taxon>Bacteria</taxon>
        <taxon>Pseudomonadati</taxon>
        <taxon>Pseudomonadota</taxon>
        <taxon>Alphaproteobacteria</taxon>
        <taxon>Acetobacterales</taxon>
        <taxon>Acetobacteraceae</taxon>
        <taxon>Acidomonas</taxon>
    </lineage>
</organism>
<dbReference type="SUPFAM" id="SSF64376">
    <property type="entry name" value="YlxR-like"/>
    <property type="match status" value="1"/>
</dbReference>
<dbReference type="Pfam" id="PF04296">
    <property type="entry name" value="YlxR"/>
    <property type="match status" value="1"/>
</dbReference>
<dbReference type="OrthoDB" id="9799836at2"/>
<dbReference type="Proteomes" id="UP000019760">
    <property type="component" value="Unassembled WGS sequence"/>
</dbReference>
<evidence type="ECO:0000259" key="1">
    <source>
        <dbReference type="Pfam" id="PF04296"/>
    </source>
</evidence>
<name>A0A023D0U8_ACIMT</name>
<dbReference type="AlphaFoldDB" id="A0A023D0U8"/>
<evidence type="ECO:0000313" key="3">
    <source>
        <dbReference type="Proteomes" id="UP000019760"/>
    </source>
</evidence>
<dbReference type="InterPro" id="IPR035931">
    <property type="entry name" value="YlxR-like_sf"/>
</dbReference>
<accession>A0A023D0U8</accession>
<reference evidence="3" key="1">
    <citation type="journal article" date="2014" name="FEMS Microbiol. Lett.">
        <title>Draft Genomic DNA Sequence of the Facultatively Methylotrophic Bacterium Acidomonas methanolica type strain MB58.</title>
        <authorList>
            <person name="Higashiura N."/>
            <person name="Hadano H."/>
            <person name="Hirakawa H."/>
            <person name="Matsutani M."/>
            <person name="Takabe S."/>
            <person name="Matsushita K."/>
            <person name="Azuma Y."/>
        </authorList>
    </citation>
    <scope>NUCLEOTIDE SEQUENCE [LARGE SCALE GENOMIC DNA]</scope>
    <source>
        <strain evidence="3">MB58</strain>
    </source>
</reference>
<evidence type="ECO:0000313" key="2">
    <source>
        <dbReference type="EMBL" id="GAJ27674.1"/>
    </source>
</evidence>
<protein>
    <recommendedName>
        <fullName evidence="1">YlxR domain-containing protein</fullName>
    </recommendedName>
</protein>
<dbReference type="NCBIfam" id="NF006622">
    <property type="entry name" value="PRK09190.1"/>
    <property type="match status" value="1"/>
</dbReference>
<proteinExistence type="predicted"/>
<dbReference type="InterPro" id="IPR037465">
    <property type="entry name" value="YlxR"/>
</dbReference>
<dbReference type="EMBL" id="BAND01000005">
    <property type="protein sequence ID" value="GAJ27674.1"/>
    <property type="molecule type" value="Genomic_DNA"/>
</dbReference>
<dbReference type="Gene3D" id="3.30.1230.10">
    <property type="entry name" value="YlxR-like"/>
    <property type="match status" value="1"/>
</dbReference>
<dbReference type="PANTHER" id="PTHR34215">
    <property type="entry name" value="BLL0784 PROTEIN"/>
    <property type="match status" value="1"/>
</dbReference>
<dbReference type="SUPFAM" id="SSF55315">
    <property type="entry name" value="L30e-like"/>
    <property type="match status" value="1"/>
</dbReference>
<sequence length="209" mass="22976">MGDADERGPLRRCIVTRTQGAPETMLRFVISPDGVLVPDLAARLPGRGIWLSARRDVLDTARTRHLFARAARKVVRVPDDLDMMLHVGLERRAIECLTLARRAGLAVCGFTKCREWIAARRVGRVIHTQGASTDELARLMSGARELPVTEVPSAMLTKAFGRDHAVYAVIAPGVLARRFGIEQERLKGLADEQARDAGYSRVGLEQAGK</sequence>
<gene>
    <name evidence="2" type="ORF">Amme_005_062</name>
</gene>
<dbReference type="RefSeq" id="WP_081797359.1">
    <property type="nucleotide sequence ID" value="NZ_BAND01000005.1"/>
</dbReference>
<dbReference type="Gene3D" id="3.30.1330.30">
    <property type="match status" value="1"/>
</dbReference>
<feature type="domain" description="YlxR" evidence="1">
    <location>
        <begin position="11"/>
        <end position="81"/>
    </location>
</feature>